<reference evidence="2 3" key="1">
    <citation type="submission" date="2019-06" db="EMBL/GenBank/DDBJ databases">
        <authorList>
            <person name="Livingstone P."/>
            <person name="Whitworth D."/>
        </authorList>
    </citation>
    <scope>NUCLEOTIDE SEQUENCE [LARGE SCALE GENOMIC DNA]</scope>
    <source>
        <strain evidence="2 3">AM401</strain>
    </source>
</reference>
<dbReference type="PROSITE" id="PS51257">
    <property type="entry name" value="PROKAR_LIPOPROTEIN"/>
    <property type="match status" value="1"/>
</dbReference>
<evidence type="ECO:0000256" key="1">
    <source>
        <dbReference type="SAM" id="SignalP"/>
    </source>
</evidence>
<evidence type="ECO:0000313" key="2">
    <source>
        <dbReference type="EMBL" id="TQF10353.1"/>
    </source>
</evidence>
<keyword evidence="3" id="KW-1185">Reference proteome</keyword>
<keyword evidence="1" id="KW-0732">Signal</keyword>
<proteinExistence type="predicted"/>
<sequence>MRNRSVVLRGLAVVFGALMLGACGGASSAEGGQGVPVEEMELTSVDSALGMCPGYDSCANWSPWYSVGGSYCGINSACGTRWVCEEDPWGCPNGVAAEAPPAKDGAELLPPCCGILYREPNPALMGAQERYRVCFNPAGASCTDYEQTSSGSVLSCGEC</sequence>
<dbReference type="AlphaFoldDB" id="A0A540WMW3"/>
<evidence type="ECO:0000313" key="3">
    <source>
        <dbReference type="Proteomes" id="UP000315369"/>
    </source>
</evidence>
<gene>
    <name evidence="2" type="ORF">FJV41_39905</name>
</gene>
<dbReference type="OrthoDB" id="5382578at2"/>
<feature type="signal peptide" evidence="1">
    <location>
        <begin position="1"/>
        <end position="28"/>
    </location>
</feature>
<dbReference type="RefSeq" id="WP_141647861.1">
    <property type="nucleotide sequence ID" value="NZ_VIFM01000261.1"/>
</dbReference>
<dbReference type="Proteomes" id="UP000315369">
    <property type="component" value="Unassembled WGS sequence"/>
</dbReference>
<evidence type="ECO:0008006" key="4">
    <source>
        <dbReference type="Google" id="ProtNLM"/>
    </source>
</evidence>
<protein>
    <recommendedName>
        <fullName evidence="4">Lipoprotein</fullName>
    </recommendedName>
</protein>
<comment type="caution">
    <text evidence="2">The sequence shown here is derived from an EMBL/GenBank/DDBJ whole genome shotgun (WGS) entry which is preliminary data.</text>
</comment>
<dbReference type="EMBL" id="VIFM01000261">
    <property type="protein sequence ID" value="TQF10353.1"/>
    <property type="molecule type" value="Genomic_DNA"/>
</dbReference>
<accession>A0A540WMW3</accession>
<name>A0A540WMW3_9BACT</name>
<organism evidence="2 3">
    <name type="scientific">Myxococcus llanfairpwllgwyngyllgogerychwyrndrobwllllantysiliogogogochensis</name>
    <dbReference type="NCBI Taxonomy" id="2590453"/>
    <lineage>
        <taxon>Bacteria</taxon>
        <taxon>Pseudomonadati</taxon>
        <taxon>Myxococcota</taxon>
        <taxon>Myxococcia</taxon>
        <taxon>Myxococcales</taxon>
        <taxon>Cystobacterineae</taxon>
        <taxon>Myxococcaceae</taxon>
        <taxon>Myxococcus</taxon>
    </lineage>
</organism>
<feature type="chain" id="PRO_5022132463" description="Lipoprotein" evidence="1">
    <location>
        <begin position="29"/>
        <end position="159"/>
    </location>
</feature>